<reference evidence="11" key="1">
    <citation type="submission" date="2020-10" db="EMBL/GenBank/DDBJ databases">
        <authorList>
            <person name="Kusch S."/>
        </authorList>
    </citation>
    <scope>NUCLEOTIDE SEQUENCE</scope>
    <source>
        <strain evidence="11">SwB9</strain>
    </source>
</reference>
<feature type="domain" description="Nudix hydrolase" evidence="10">
    <location>
        <begin position="253"/>
        <end position="381"/>
    </location>
</feature>
<keyword evidence="6" id="KW-0378">Hydrolase</keyword>
<dbReference type="InterPro" id="IPR050241">
    <property type="entry name" value="NAD-cap_RNA_hydrolase_NudC"/>
</dbReference>
<evidence type="ECO:0000256" key="5">
    <source>
        <dbReference type="ARBA" id="ARBA00022723"/>
    </source>
</evidence>
<evidence type="ECO:0000259" key="10">
    <source>
        <dbReference type="PROSITE" id="PS51462"/>
    </source>
</evidence>
<dbReference type="Proteomes" id="UP000624404">
    <property type="component" value="Unassembled WGS sequence"/>
</dbReference>
<dbReference type="Gene3D" id="3.90.79.20">
    <property type="match status" value="1"/>
</dbReference>
<dbReference type="AlphaFoldDB" id="A0A8H2W3U8"/>
<evidence type="ECO:0000256" key="3">
    <source>
        <dbReference type="ARBA" id="ARBA00009595"/>
    </source>
</evidence>
<dbReference type="Pfam" id="PF09296">
    <property type="entry name" value="NUDIX-like"/>
    <property type="match status" value="1"/>
</dbReference>
<dbReference type="InterPro" id="IPR020084">
    <property type="entry name" value="NUDIX_hydrolase_CS"/>
</dbReference>
<dbReference type="GO" id="GO:0005777">
    <property type="term" value="C:peroxisome"/>
    <property type="evidence" value="ECO:0007669"/>
    <property type="project" value="TreeGrafter"/>
</dbReference>
<proteinExistence type="inferred from homology"/>
<evidence type="ECO:0000256" key="1">
    <source>
        <dbReference type="ARBA" id="ARBA00001946"/>
    </source>
</evidence>
<evidence type="ECO:0000313" key="11">
    <source>
        <dbReference type="EMBL" id="CAD6452360.1"/>
    </source>
</evidence>
<comment type="caution">
    <text evidence="11">The sequence shown here is derived from an EMBL/GenBank/DDBJ whole genome shotgun (WGS) entry which is preliminary data.</text>
</comment>
<dbReference type="GO" id="GO:0019677">
    <property type="term" value="P:NAD+ catabolic process"/>
    <property type="evidence" value="ECO:0007669"/>
    <property type="project" value="TreeGrafter"/>
</dbReference>
<evidence type="ECO:0000313" key="12">
    <source>
        <dbReference type="Proteomes" id="UP000624404"/>
    </source>
</evidence>
<dbReference type="PROSITE" id="PS00893">
    <property type="entry name" value="NUDIX_BOX"/>
    <property type="match status" value="1"/>
</dbReference>
<dbReference type="FunFam" id="3.90.79.10:FF:000042">
    <property type="entry name" value="Probable NADH pyrophosphatase"/>
    <property type="match status" value="1"/>
</dbReference>
<dbReference type="InterPro" id="IPR049734">
    <property type="entry name" value="NudC-like_C"/>
</dbReference>
<dbReference type="PROSITE" id="PS51462">
    <property type="entry name" value="NUDIX"/>
    <property type="match status" value="1"/>
</dbReference>
<dbReference type="GO" id="GO:0006742">
    <property type="term" value="P:NADP+ catabolic process"/>
    <property type="evidence" value="ECO:0007669"/>
    <property type="project" value="TreeGrafter"/>
</dbReference>
<dbReference type="EMBL" id="CAJHIA010000036">
    <property type="protein sequence ID" value="CAD6452360.1"/>
    <property type="molecule type" value="Genomic_DNA"/>
</dbReference>
<dbReference type="PANTHER" id="PTHR42904:SF6">
    <property type="entry name" value="NAD-CAPPED RNA HYDROLASE NUDT12"/>
    <property type="match status" value="1"/>
</dbReference>
<dbReference type="InterPro" id="IPR000086">
    <property type="entry name" value="NUDIX_hydrolase_dom"/>
</dbReference>
<dbReference type="Pfam" id="PF09297">
    <property type="entry name" value="Zn_ribbon_NUD"/>
    <property type="match status" value="1"/>
</dbReference>
<keyword evidence="7" id="KW-0460">Magnesium</keyword>
<keyword evidence="12" id="KW-1185">Reference proteome</keyword>
<accession>A0A8H2W3U8</accession>
<evidence type="ECO:0000256" key="6">
    <source>
        <dbReference type="ARBA" id="ARBA00022801"/>
    </source>
</evidence>
<dbReference type="InterPro" id="IPR015376">
    <property type="entry name" value="Znr_NADH_PPase"/>
</dbReference>
<dbReference type="Pfam" id="PF00293">
    <property type="entry name" value="NUDIX"/>
    <property type="match status" value="1"/>
</dbReference>
<dbReference type="GO" id="GO:0046872">
    <property type="term" value="F:metal ion binding"/>
    <property type="evidence" value="ECO:0007669"/>
    <property type="project" value="UniProtKB-KW"/>
</dbReference>
<dbReference type="InterPro" id="IPR015375">
    <property type="entry name" value="NADH_PPase-like_N"/>
</dbReference>
<dbReference type="OrthoDB" id="10249612at2759"/>
<dbReference type="GO" id="GO:0005829">
    <property type="term" value="C:cytosol"/>
    <property type="evidence" value="ECO:0007669"/>
    <property type="project" value="TreeGrafter"/>
</dbReference>
<dbReference type="SUPFAM" id="SSF55811">
    <property type="entry name" value="Nudix"/>
    <property type="match status" value="1"/>
</dbReference>
<dbReference type="EC" id="3.6.1.22" evidence="4"/>
<name>A0A8H2W3U8_9HELO</name>
<dbReference type="Gene3D" id="3.90.79.10">
    <property type="entry name" value="Nucleoside Triphosphate Pyrophosphohydrolase"/>
    <property type="match status" value="1"/>
</dbReference>
<organism evidence="11 12">
    <name type="scientific">Sclerotinia trifoliorum</name>
    <dbReference type="NCBI Taxonomy" id="28548"/>
    <lineage>
        <taxon>Eukaryota</taxon>
        <taxon>Fungi</taxon>
        <taxon>Dikarya</taxon>
        <taxon>Ascomycota</taxon>
        <taxon>Pezizomycotina</taxon>
        <taxon>Leotiomycetes</taxon>
        <taxon>Helotiales</taxon>
        <taxon>Sclerotiniaceae</taxon>
        <taxon>Sclerotinia</taxon>
    </lineage>
</organism>
<keyword evidence="5" id="KW-0479">Metal-binding</keyword>
<comment type="cofactor">
    <cofactor evidence="1">
        <name>Mg(2+)</name>
        <dbReference type="ChEBI" id="CHEBI:18420"/>
    </cofactor>
</comment>
<evidence type="ECO:0000256" key="7">
    <source>
        <dbReference type="ARBA" id="ARBA00022842"/>
    </source>
</evidence>
<evidence type="ECO:0000256" key="8">
    <source>
        <dbReference type="ARBA" id="ARBA00023027"/>
    </source>
</evidence>
<comment type="catalytic activity">
    <reaction evidence="9">
        <text>a 5'-end NAD(+)-phospho-ribonucleoside in mRNA + H2O = a 5'-end phospho-adenosine-phospho-ribonucleoside in mRNA + beta-nicotinamide D-ribonucleotide + 2 H(+)</text>
        <dbReference type="Rhea" id="RHEA:60876"/>
        <dbReference type="Rhea" id="RHEA-COMP:15698"/>
        <dbReference type="Rhea" id="RHEA-COMP:15719"/>
        <dbReference type="ChEBI" id="CHEBI:14649"/>
        <dbReference type="ChEBI" id="CHEBI:15377"/>
        <dbReference type="ChEBI" id="CHEBI:15378"/>
        <dbReference type="ChEBI" id="CHEBI:144029"/>
        <dbReference type="ChEBI" id="CHEBI:144051"/>
    </reaction>
    <physiologicalReaction direction="left-to-right" evidence="9">
        <dbReference type="Rhea" id="RHEA:60877"/>
    </physiologicalReaction>
</comment>
<dbReference type="FunFam" id="3.90.79.20:FF:000005">
    <property type="entry name" value="NADH pyrophosphatase, putative"/>
    <property type="match status" value="1"/>
</dbReference>
<dbReference type="InterPro" id="IPR015797">
    <property type="entry name" value="NUDIX_hydrolase-like_dom_sf"/>
</dbReference>
<protein>
    <recommendedName>
        <fullName evidence="4">NAD(+) diphosphatase</fullName>
        <ecNumber evidence="4">3.6.1.22</ecNumber>
    </recommendedName>
</protein>
<gene>
    <name evidence="11" type="ORF">SCLTRI_LOCUS9727</name>
</gene>
<keyword evidence="8" id="KW-0520">NAD</keyword>
<dbReference type="PANTHER" id="PTHR42904">
    <property type="entry name" value="NUDIX HYDROLASE, NUDC SUBFAMILY"/>
    <property type="match status" value="1"/>
</dbReference>
<evidence type="ECO:0000256" key="4">
    <source>
        <dbReference type="ARBA" id="ARBA00012381"/>
    </source>
</evidence>
<dbReference type="CDD" id="cd03429">
    <property type="entry name" value="NUDIX_NADH_pyrophosphatase_Nudt13"/>
    <property type="match status" value="1"/>
</dbReference>
<evidence type="ECO:0000256" key="9">
    <source>
        <dbReference type="ARBA" id="ARBA00023679"/>
    </source>
</evidence>
<evidence type="ECO:0000256" key="2">
    <source>
        <dbReference type="ARBA" id="ARBA00001947"/>
    </source>
</evidence>
<sequence>MPQPSLPPPAHPDVDSMLSRKFGREVANYFSGSPLNRVSFLRTNHEFISQAFVHPSTNFLLLNSLAPLTKDPSHLAYASHSEISGLTGSNPFEKTEADLIKEFNSSITLPLVLFLGLDERKKEGFSHGIYSGVPYFAIDVTPKGTYEPEANGVVEAMKEKGLQFQSGRLVMTLDAEDAAIFAQARALLDWNARNPFCAGCGQPTLSIQAGTKRVCPPTDFASLPTAQAGVNPETPNQRAPCATRKGVSNLSFPRTDPTVITAVVSHDGKRLLLGRAKSWPKDWYSALAGFCEPAESVEEAVRREVWEESGVKLGRVVIHSTQPWPYPANLMIGAIAQALPDGEQIHLEYDPELEDARWFSMEEIREALINGTSSLGEPPSAGYKEGNLRLAPSTAIAMQLIKAVAEGFLGESPKI</sequence>
<dbReference type="GO" id="GO:0035529">
    <property type="term" value="F:NADH pyrophosphatase activity"/>
    <property type="evidence" value="ECO:0007669"/>
    <property type="project" value="TreeGrafter"/>
</dbReference>
<comment type="cofactor">
    <cofactor evidence="2">
        <name>Zn(2+)</name>
        <dbReference type="ChEBI" id="CHEBI:29105"/>
    </cofactor>
</comment>
<comment type="similarity">
    <text evidence="3">Belongs to the Nudix hydrolase family. NudC subfamily.</text>
</comment>